<evidence type="ECO:0000256" key="1">
    <source>
        <dbReference type="ARBA" id="ARBA00004442"/>
    </source>
</evidence>
<dbReference type="SUPFAM" id="SSF103088">
    <property type="entry name" value="OmpA-like"/>
    <property type="match status" value="1"/>
</dbReference>
<dbReference type="AlphaFoldDB" id="A0A7K1TEK9"/>
<evidence type="ECO:0000313" key="8">
    <source>
        <dbReference type="Proteomes" id="UP000441336"/>
    </source>
</evidence>
<dbReference type="PRINTS" id="PR01021">
    <property type="entry name" value="OMPADOMAIN"/>
</dbReference>
<name>A0A7K1TEK9_9BACT</name>
<evidence type="ECO:0000313" key="7">
    <source>
        <dbReference type="EMBL" id="MVN76846.1"/>
    </source>
</evidence>
<dbReference type="Proteomes" id="UP000441336">
    <property type="component" value="Unassembled WGS sequence"/>
</dbReference>
<dbReference type="PANTHER" id="PTHR30329">
    <property type="entry name" value="STATOR ELEMENT OF FLAGELLAR MOTOR COMPLEX"/>
    <property type="match status" value="1"/>
</dbReference>
<keyword evidence="5" id="KW-0732">Signal</keyword>
<comment type="subcellular location">
    <subcellularLocation>
        <location evidence="1">Cell outer membrane</location>
    </subcellularLocation>
</comment>
<dbReference type="GO" id="GO:0009279">
    <property type="term" value="C:cell outer membrane"/>
    <property type="evidence" value="ECO:0007669"/>
    <property type="project" value="UniProtKB-SubCell"/>
</dbReference>
<organism evidence="7 8">
    <name type="scientific">Hymenobacter ginkgonis</name>
    <dbReference type="NCBI Taxonomy" id="2682976"/>
    <lineage>
        <taxon>Bacteria</taxon>
        <taxon>Pseudomonadati</taxon>
        <taxon>Bacteroidota</taxon>
        <taxon>Cytophagia</taxon>
        <taxon>Cytophagales</taxon>
        <taxon>Hymenobacteraceae</taxon>
        <taxon>Hymenobacter</taxon>
    </lineage>
</organism>
<dbReference type="PROSITE" id="PS51257">
    <property type="entry name" value="PROKAR_LIPOPROTEIN"/>
    <property type="match status" value="1"/>
</dbReference>
<keyword evidence="8" id="KW-1185">Reference proteome</keyword>
<proteinExistence type="predicted"/>
<dbReference type="Gene3D" id="3.30.1330.60">
    <property type="entry name" value="OmpA-like domain"/>
    <property type="match status" value="1"/>
</dbReference>
<protein>
    <submittedName>
        <fullName evidence="7">OmpA family protein</fullName>
    </submittedName>
</protein>
<dbReference type="InterPro" id="IPR006665">
    <property type="entry name" value="OmpA-like"/>
</dbReference>
<dbReference type="Pfam" id="PF00691">
    <property type="entry name" value="OmpA"/>
    <property type="match status" value="1"/>
</dbReference>
<dbReference type="CDD" id="cd07185">
    <property type="entry name" value="OmpA_C-like"/>
    <property type="match status" value="1"/>
</dbReference>
<evidence type="ECO:0000256" key="2">
    <source>
        <dbReference type="ARBA" id="ARBA00023136"/>
    </source>
</evidence>
<dbReference type="PANTHER" id="PTHR30329:SF21">
    <property type="entry name" value="LIPOPROTEIN YIAD-RELATED"/>
    <property type="match status" value="1"/>
</dbReference>
<dbReference type="InterPro" id="IPR036737">
    <property type="entry name" value="OmpA-like_sf"/>
</dbReference>
<keyword evidence="2 4" id="KW-0472">Membrane</keyword>
<gene>
    <name evidence="7" type="ORF">GO988_10975</name>
</gene>
<evidence type="ECO:0000256" key="3">
    <source>
        <dbReference type="ARBA" id="ARBA00023237"/>
    </source>
</evidence>
<comment type="caution">
    <text evidence="7">The sequence shown here is derived from an EMBL/GenBank/DDBJ whole genome shotgun (WGS) entry which is preliminary data.</text>
</comment>
<evidence type="ECO:0000259" key="6">
    <source>
        <dbReference type="PROSITE" id="PS51123"/>
    </source>
</evidence>
<reference evidence="7 8" key="1">
    <citation type="submission" date="2019-12" db="EMBL/GenBank/DDBJ databases">
        <title>Hymenobacter sp. HMF4947 Genome sequencing and assembly.</title>
        <authorList>
            <person name="Kang H."/>
            <person name="Cha I."/>
            <person name="Kim H."/>
            <person name="Joh K."/>
        </authorList>
    </citation>
    <scope>NUCLEOTIDE SEQUENCE [LARGE SCALE GENOMIC DNA]</scope>
    <source>
        <strain evidence="7 8">HMF4947</strain>
    </source>
</reference>
<dbReference type="EMBL" id="WQKZ01000002">
    <property type="protein sequence ID" value="MVN76846.1"/>
    <property type="molecule type" value="Genomic_DNA"/>
</dbReference>
<evidence type="ECO:0000256" key="4">
    <source>
        <dbReference type="PROSITE-ProRule" id="PRU00473"/>
    </source>
</evidence>
<dbReference type="InterPro" id="IPR006664">
    <property type="entry name" value="OMP_bac"/>
</dbReference>
<keyword evidence="3" id="KW-0998">Cell outer membrane</keyword>
<dbReference type="PROSITE" id="PS51123">
    <property type="entry name" value="OMPA_2"/>
    <property type="match status" value="1"/>
</dbReference>
<feature type="chain" id="PRO_5029897610" evidence="5">
    <location>
        <begin position="27"/>
        <end position="233"/>
    </location>
</feature>
<evidence type="ECO:0000256" key="5">
    <source>
        <dbReference type="SAM" id="SignalP"/>
    </source>
</evidence>
<dbReference type="InterPro" id="IPR050330">
    <property type="entry name" value="Bact_OuterMem_StrucFunc"/>
</dbReference>
<feature type="domain" description="OmpA-like" evidence="6">
    <location>
        <begin position="115"/>
        <end position="233"/>
    </location>
</feature>
<feature type="signal peptide" evidence="5">
    <location>
        <begin position="1"/>
        <end position="26"/>
    </location>
</feature>
<accession>A0A7K1TEK9</accession>
<sequence>MPGRRLSHRAFPIPMNKSFLTLLAAAALTSATGCSDLKKSDDKNTLGDATADTAVVARTGTTPGQVAAGAANAIDSAASKTGAAISNAFDLTKAKLADVKLPEVSLSGLSVRGNEDYQVYGVDEQVLFDTDKATIKPTAAEALKQISASIAKRYPGKDVRVLGFADSRGDKSYNRDLSKQRAEAVKNYLVTTDKMPADHLSTEAFGEEQPVASNATAAGRKENRRVEIAVQIR</sequence>